<reference evidence="1 2" key="1">
    <citation type="submission" date="2022-04" db="EMBL/GenBank/DDBJ databases">
        <title>Halobacillus sp. isolated from saltern.</title>
        <authorList>
            <person name="Won M."/>
            <person name="Lee C.-M."/>
            <person name="Woen H.-Y."/>
            <person name="Kwon S.-W."/>
        </authorList>
    </citation>
    <scope>NUCLEOTIDE SEQUENCE [LARGE SCALE GENOMIC DNA]</scope>
    <source>
        <strain evidence="1 2">SSBR10-3</strain>
    </source>
</reference>
<dbReference type="RefSeq" id="WP_244708687.1">
    <property type="nucleotide sequence ID" value="NZ_CP095073.1"/>
</dbReference>
<gene>
    <name evidence="1" type="ORF">MUN89_15565</name>
</gene>
<sequence>MKNVRLAKVLHLKSESETTFSQGFILIDEANPEQNWNVSLVGVNNIELYKKDKQEGNDTPLRLFDQQGNTYDGLGTVDFIPNGNNVLLVAKGRLNKNVLQEES</sequence>
<name>A0ABY4EFT3_9BACI</name>
<evidence type="ECO:0000313" key="1">
    <source>
        <dbReference type="EMBL" id="UOQ43328.1"/>
    </source>
</evidence>
<evidence type="ECO:0000313" key="2">
    <source>
        <dbReference type="Proteomes" id="UP000831787"/>
    </source>
</evidence>
<proteinExistence type="predicted"/>
<dbReference type="EMBL" id="CP095073">
    <property type="protein sequence ID" value="UOQ43328.1"/>
    <property type="molecule type" value="Genomic_DNA"/>
</dbReference>
<protein>
    <submittedName>
        <fullName evidence="1">Uncharacterized protein</fullName>
    </submittedName>
</protein>
<organism evidence="1 2">
    <name type="scientific">Halobacillus salinarum</name>
    <dbReference type="NCBI Taxonomy" id="2932257"/>
    <lineage>
        <taxon>Bacteria</taxon>
        <taxon>Bacillati</taxon>
        <taxon>Bacillota</taxon>
        <taxon>Bacilli</taxon>
        <taxon>Bacillales</taxon>
        <taxon>Bacillaceae</taxon>
        <taxon>Halobacillus</taxon>
    </lineage>
</organism>
<keyword evidence="2" id="KW-1185">Reference proteome</keyword>
<accession>A0ABY4EFT3</accession>
<dbReference type="Proteomes" id="UP000831787">
    <property type="component" value="Chromosome"/>
</dbReference>